<dbReference type="RefSeq" id="WP_289366625.1">
    <property type="nucleotide sequence ID" value="NZ_JAUCBP010000012.1"/>
</dbReference>
<proteinExistence type="predicted"/>
<feature type="domain" description="HTH LytTR-type" evidence="4">
    <location>
        <begin position="142"/>
        <end position="246"/>
    </location>
</feature>
<dbReference type="InterPro" id="IPR001789">
    <property type="entry name" value="Sig_transdc_resp-reg_receiver"/>
</dbReference>
<dbReference type="SMART" id="SM00448">
    <property type="entry name" value="REC"/>
    <property type="match status" value="1"/>
</dbReference>
<dbReference type="Gene3D" id="3.40.50.2300">
    <property type="match status" value="1"/>
</dbReference>
<name>A0ABT7T2E7_9ALTE</name>
<evidence type="ECO:0000259" key="3">
    <source>
        <dbReference type="PROSITE" id="PS50110"/>
    </source>
</evidence>
<dbReference type="PANTHER" id="PTHR37299:SF1">
    <property type="entry name" value="STAGE 0 SPORULATION PROTEIN A HOMOLOG"/>
    <property type="match status" value="1"/>
</dbReference>
<accession>A0ABT7T2E7</accession>
<dbReference type="InterPro" id="IPR046947">
    <property type="entry name" value="LytR-like"/>
</dbReference>
<evidence type="ECO:0000256" key="2">
    <source>
        <dbReference type="PROSITE-ProRule" id="PRU00169"/>
    </source>
</evidence>
<feature type="modified residue" description="4-aspartylphosphate" evidence="2">
    <location>
        <position position="54"/>
    </location>
</feature>
<dbReference type="Proteomes" id="UP001234343">
    <property type="component" value="Unassembled WGS sequence"/>
</dbReference>
<reference evidence="5 6" key="1">
    <citation type="submission" date="2023-06" db="EMBL/GenBank/DDBJ databases">
        <title>Alteromonas sp. ASW11-36 isolated from intertidal sand.</title>
        <authorList>
            <person name="Li Y."/>
        </authorList>
    </citation>
    <scope>NUCLEOTIDE SEQUENCE [LARGE SCALE GENOMIC DNA]</scope>
    <source>
        <strain evidence="5 6">ASW11-36</strain>
    </source>
</reference>
<dbReference type="Gene3D" id="2.40.50.1020">
    <property type="entry name" value="LytTr DNA-binding domain"/>
    <property type="match status" value="1"/>
</dbReference>
<dbReference type="InterPro" id="IPR011006">
    <property type="entry name" value="CheY-like_superfamily"/>
</dbReference>
<organism evidence="5 6">
    <name type="scientific">Alteromonas arenosi</name>
    <dbReference type="NCBI Taxonomy" id="3055817"/>
    <lineage>
        <taxon>Bacteria</taxon>
        <taxon>Pseudomonadati</taxon>
        <taxon>Pseudomonadota</taxon>
        <taxon>Gammaproteobacteria</taxon>
        <taxon>Alteromonadales</taxon>
        <taxon>Alteromonadaceae</taxon>
        <taxon>Alteromonas/Salinimonas group</taxon>
        <taxon>Alteromonas</taxon>
    </lineage>
</organism>
<dbReference type="Pfam" id="PF04397">
    <property type="entry name" value="LytTR"/>
    <property type="match status" value="1"/>
</dbReference>
<keyword evidence="5" id="KW-0238">DNA-binding</keyword>
<feature type="domain" description="Response regulatory" evidence="3">
    <location>
        <begin position="3"/>
        <end position="118"/>
    </location>
</feature>
<dbReference type="PROSITE" id="PS50930">
    <property type="entry name" value="HTH_LYTTR"/>
    <property type="match status" value="1"/>
</dbReference>
<dbReference type="SMART" id="SM00850">
    <property type="entry name" value="LytTR"/>
    <property type="match status" value="1"/>
</dbReference>
<evidence type="ECO:0000313" key="6">
    <source>
        <dbReference type="Proteomes" id="UP001234343"/>
    </source>
</evidence>
<protein>
    <submittedName>
        <fullName evidence="5">LytTR family DNA-binding domain-containing protein</fullName>
    </submittedName>
</protein>
<gene>
    <name evidence="5" type="ORF">QTP81_15100</name>
</gene>
<dbReference type="SUPFAM" id="SSF52172">
    <property type="entry name" value="CheY-like"/>
    <property type="match status" value="1"/>
</dbReference>
<evidence type="ECO:0000259" key="4">
    <source>
        <dbReference type="PROSITE" id="PS50930"/>
    </source>
</evidence>
<dbReference type="EMBL" id="JAUCBP010000012">
    <property type="protein sequence ID" value="MDM7861929.1"/>
    <property type="molecule type" value="Genomic_DNA"/>
</dbReference>
<dbReference type="GO" id="GO:0003677">
    <property type="term" value="F:DNA binding"/>
    <property type="evidence" value="ECO:0007669"/>
    <property type="project" value="UniProtKB-KW"/>
</dbReference>
<sequence>MTSLLIVDDEALARQGLEIHLSQLATDLNIVSCGDCYAAQDALAQQHFDAMFLDIDLPGISGFAFLDEMQRNQQKIPPVIFTTGHIDFALKAFDYPVLDYLLKPIDTAHLKRAIAKLNQQQHLATQPQQGKSQPQQSVNSTLSLKNGAAWLQLPVNDVLWIEAAGDYMCVHTPTENHILRTTLRALELQLKPYRFVRINRSSLVNLENVTLCKPAKNGSYHVQLNNQQELRVSRKYKMLLDEASERYLSSKTKI</sequence>
<evidence type="ECO:0000313" key="5">
    <source>
        <dbReference type="EMBL" id="MDM7861929.1"/>
    </source>
</evidence>
<dbReference type="Pfam" id="PF00072">
    <property type="entry name" value="Response_reg"/>
    <property type="match status" value="1"/>
</dbReference>
<keyword evidence="1" id="KW-0902">Two-component regulatory system</keyword>
<dbReference type="PANTHER" id="PTHR37299">
    <property type="entry name" value="TRANSCRIPTIONAL REGULATOR-RELATED"/>
    <property type="match status" value="1"/>
</dbReference>
<dbReference type="PROSITE" id="PS50110">
    <property type="entry name" value="RESPONSE_REGULATORY"/>
    <property type="match status" value="1"/>
</dbReference>
<comment type="caution">
    <text evidence="5">The sequence shown here is derived from an EMBL/GenBank/DDBJ whole genome shotgun (WGS) entry which is preliminary data.</text>
</comment>
<keyword evidence="2" id="KW-0597">Phosphoprotein</keyword>
<keyword evidence="6" id="KW-1185">Reference proteome</keyword>
<evidence type="ECO:0000256" key="1">
    <source>
        <dbReference type="ARBA" id="ARBA00023012"/>
    </source>
</evidence>
<dbReference type="InterPro" id="IPR007492">
    <property type="entry name" value="LytTR_DNA-bd_dom"/>
</dbReference>